<dbReference type="PROSITE" id="PS00622">
    <property type="entry name" value="HTH_LUXR_1"/>
    <property type="match status" value="1"/>
</dbReference>
<evidence type="ECO:0000313" key="2">
    <source>
        <dbReference type="EMBL" id="MBN3580147.1"/>
    </source>
</evidence>
<evidence type="ECO:0000259" key="1">
    <source>
        <dbReference type="PROSITE" id="PS00622"/>
    </source>
</evidence>
<dbReference type="InterPro" id="IPR036388">
    <property type="entry name" value="WH-like_DNA-bd_sf"/>
</dbReference>
<dbReference type="EMBL" id="JAFHLB010000038">
    <property type="protein sequence ID" value="MBN3580147.1"/>
    <property type="molecule type" value="Genomic_DNA"/>
</dbReference>
<dbReference type="RefSeq" id="WP_206371876.1">
    <property type="nucleotide sequence ID" value="NZ_CAWPTM010000113.1"/>
</dbReference>
<organism evidence="2 3">
    <name type="scientific">Vibrio neptunius</name>
    <dbReference type="NCBI Taxonomy" id="170651"/>
    <lineage>
        <taxon>Bacteria</taxon>
        <taxon>Pseudomonadati</taxon>
        <taxon>Pseudomonadota</taxon>
        <taxon>Gammaproteobacteria</taxon>
        <taxon>Vibrionales</taxon>
        <taxon>Vibrionaceae</taxon>
        <taxon>Vibrio</taxon>
    </lineage>
</organism>
<dbReference type="Gene3D" id="1.10.10.10">
    <property type="entry name" value="Winged helix-like DNA-binding domain superfamily/Winged helix DNA-binding domain"/>
    <property type="match status" value="1"/>
</dbReference>
<dbReference type="Proteomes" id="UP000779070">
    <property type="component" value="Unassembled WGS sequence"/>
</dbReference>
<sequence length="246" mass="27832">MLSSSNNDLSIKRDSDIKSDFEYLKRTVNIDLFSLYIETRSSVSVMSNLPYYVKESYRNEGWSDLDPMINNHHHGLFMCRETRNAKETAFNDVINDKFGINNLYARASTLGSVKISYVVGSFSQRDTFIYRNNIDDKVIGFSKEMINKYISDLSLTNDDIKFSGMVLNPMAVQKTLFSDKQIQKPNYGELACLSLAKDGLSAEEISKLTGYKLSTVHSNLKNVREKLIANKTIDAAVKAISLGWIS</sequence>
<protein>
    <recommendedName>
        <fullName evidence="1">HTH luxR-type domain-containing protein</fullName>
    </recommendedName>
</protein>
<accession>A0ABS3AAL7</accession>
<reference evidence="2 3" key="1">
    <citation type="submission" date="2021-02" db="EMBL/GenBank/DDBJ databases">
        <title>Draft Genome Sequences of 5 Vibrio neptunius Strains Isolated From of Bivalve Hatcheries.</title>
        <authorList>
            <person name="Galvis F."/>
            <person name="Barja J.L."/>
            <person name="Lemos M.L."/>
            <person name="Balado M."/>
        </authorList>
    </citation>
    <scope>NUCLEOTIDE SEQUENCE [LARGE SCALE GENOMIC DNA]</scope>
    <source>
        <strain evidence="2 3">PP-145.98</strain>
    </source>
</reference>
<keyword evidence="3" id="KW-1185">Reference proteome</keyword>
<comment type="caution">
    <text evidence="2">The sequence shown here is derived from an EMBL/GenBank/DDBJ whole genome shotgun (WGS) entry which is preliminary data.</text>
</comment>
<feature type="domain" description="HTH luxR-type" evidence="1">
    <location>
        <begin position="199"/>
        <end position="226"/>
    </location>
</feature>
<evidence type="ECO:0000313" key="3">
    <source>
        <dbReference type="Proteomes" id="UP000779070"/>
    </source>
</evidence>
<dbReference type="SMART" id="SM00421">
    <property type="entry name" value="HTH_LUXR"/>
    <property type="match status" value="1"/>
</dbReference>
<dbReference type="InterPro" id="IPR016032">
    <property type="entry name" value="Sig_transdc_resp-reg_C-effctor"/>
</dbReference>
<dbReference type="InterPro" id="IPR000792">
    <property type="entry name" value="Tscrpt_reg_LuxR_C"/>
</dbReference>
<proteinExistence type="predicted"/>
<name>A0ABS3AAL7_9VIBR</name>
<dbReference type="SUPFAM" id="SSF46894">
    <property type="entry name" value="C-terminal effector domain of the bipartite response regulators"/>
    <property type="match status" value="1"/>
</dbReference>
<gene>
    <name evidence="2" type="ORF">JYA62_21050</name>
</gene>